<dbReference type="PANTHER" id="PTHR30118">
    <property type="entry name" value="HTH-TYPE TRANSCRIPTIONAL REGULATOR LEUO-RELATED"/>
    <property type="match status" value="1"/>
</dbReference>
<comment type="similarity">
    <text evidence="1">Belongs to the LysR transcriptional regulatory family.</text>
</comment>
<dbReference type="KEGG" id="zal:AZF00_17445"/>
<reference evidence="6 7" key="1">
    <citation type="submission" date="2015-12" db="EMBL/GenBank/DDBJ databases">
        <authorList>
            <person name="Shamseldin A."/>
            <person name="Moawad H."/>
            <person name="Abd El-Rahim W.M."/>
            <person name="Sadowsky M.J."/>
        </authorList>
    </citation>
    <scope>NUCLEOTIDE SEQUENCE [LARGE SCALE GENOMIC DNA]</scope>
    <source>
        <strain evidence="6 7">SM2</strain>
    </source>
</reference>
<keyword evidence="2" id="KW-0805">Transcription regulation</keyword>
<dbReference type="PANTHER" id="PTHR30118:SF15">
    <property type="entry name" value="TRANSCRIPTIONAL REGULATORY PROTEIN"/>
    <property type="match status" value="1"/>
</dbReference>
<evidence type="ECO:0000256" key="3">
    <source>
        <dbReference type="ARBA" id="ARBA00023125"/>
    </source>
</evidence>
<dbReference type="GO" id="GO:0003700">
    <property type="term" value="F:DNA-binding transcription factor activity"/>
    <property type="evidence" value="ECO:0007669"/>
    <property type="project" value="InterPro"/>
</dbReference>
<dbReference type="SUPFAM" id="SSF46785">
    <property type="entry name" value="Winged helix' DNA-binding domain"/>
    <property type="match status" value="1"/>
</dbReference>
<proteinExistence type="inferred from homology"/>
<dbReference type="Gene3D" id="3.40.190.10">
    <property type="entry name" value="Periplasmic binding protein-like II"/>
    <property type="match status" value="2"/>
</dbReference>
<accession>A0A127M9W6</accession>
<dbReference type="AlphaFoldDB" id="A0A127M9W6"/>
<dbReference type="Pfam" id="PF00126">
    <property type="entry name" value="HTH_1"/>
    <property type="match status" value="1"/>
</dbReference>
<protein>
    <submittedName>
        <fullName evidence="6">LysR family transcriptional regulator</fullName>
    </submittedName>
</protein>
<evidence type="ECO:0000256" key="4">
    <source>
        <dbReference type="ARBA" id="ARBA00023163"/>
    </source>
</evidence>
<organism evidence="6 7">
    <name type="scientific">Zhongshania aliphaticivorans</name>
    <dbReference type="NCBI Taxonomy" id="1470434"/>
    <lineage>
        <taxon>Bacteria</taxon>
        <taxon>Pseudomonadati</taxon>
        <taxon>Pseudomonadota</taxon>
        <taxon>Gammaproteobacteria</taxon>
        <taxon>Cellvibrionales</taxon>
        <taxon>Spongiibacteraceae</taxon>
        <taxon>Zhongshania</taxon>
    </lineage>
</organism>
<evidence type="ECO:0000256" key="1">
    <source>
        <dbReference type="ARBA" id="ARBA00009437"/>
    </source>
</evidence>
<dbReference type="InterPro" id="IPR036390">
    <property type="entry name" value="WH_DNA-bd_sf"/>
</dbReference>
<dbReference type="Proteomes" id="UP000074119">
    <property type="component" value="Chromosome"/>
</dbReference>
<feature type="domain" description="HTH lysR-type" evidence="5">
    <location>
        <begin position="10"/>
        <end position="67"/>
    </location>
</feature>
<evidence type="ECO:0000259" key="5">
    <source>
        <dbReference type="PROSITE" id="PS50931"/>
    </source>
</evidence>
<evidence type="ECO:0000256" key="2">
    <source>
        <dbReference type="ARBA" id="ARBA00023015"/>
    </source>
</evidence>
<evidence type="ECO:0000313" key="6">
    <source>
        <dbReference type="EMBL" id="AMO69975.1"/>
    </source>
</evidence>
<dbReference type="Pfam" id="PF03466">
    <property type="entry name" value="LysR_substrate"/>
    <property type="match status" value="1"/>
</dbReference>
<dbReference type="InterPro" id="IPR000847">
    <property type="entry name" value="LysR_HTH_N"/>
</dbReference>
<dbReference type="PROSITE" id="PS50931">
    <property type="entry name" value="HTH_LYSR"/>
    <property type="match status" value="1"/>
</dbReference>
<evidence type="ECO:0000313" key="7">
    <source>
        <dbReference type="Proteomes" id="UP000074119"/>
    </source>
</evidence>
<dbReference type="SUPFAM" id="SSF53850">
    <property type="entry name" value="Periplasmic binding protein-like II"/>
    <property type="match status" value="1"/>
</dbReference>
<dbReference type="Gene3D" id="1.10.10.10">
    <property type="entry name" value="Winged helix-like DNA-binding domain superfamily/Winged helix DNA-binding domain"/>
    <property type="match status" value="1"/>
</dbReference>
<dbReference type="EMBL" id="CP014544">
    <property type="protein sequence ID" value="AMO69975.1"/>
    <property type="molecule type" value="Genomic_DNA"/>
</dbReference>
<dbReference type="InterPro" id="IPR050389">
    <property type="entry name" value="LysR-type_TF"/>
</dbReference>
<keyword evidence="3" id="KW-0238">DNA-binding</keyword>
<name>A0A127M9W6_9GAMM</name>
<dbReference type="STRING" id="1470434.AZF00_17445"/>
<keyword evidence="4" id="KW-0804">Transcription</keyword>
<dbReference type="InterPro" id="IPR005119">
    <property type="entry name" value="LysR_subst-bd"/>
</dbReference>
<sequence>MLSSNYLKQLDLQDIVIFLNMYEQLSARKTAETMNISQPTVSYCLKRLRSCFDDRLFTSSQGALVPTAKAEAIVPYLRNVVDSINRCAEYDSESNTGSVAKAWHICAPEYFELSILPFALYNIVKQSPKVILNLEKLMRQIPVDKLISGDIDLAIGFGPGYHQLHPDLEWESILTDTFICLTSCHRYDYTAPFSIDEFCSIPNVYPTPWLSEKNMVDSWLDKIGKSRNVLANANTYQAAINILDKVPATLALPKTLIKLLKIPDNVKICQPPHGFPSFSLDIIWASEKSNSNELTKLKDLIRMSAKHVIDDQLDA</sequence>
<dbReference type="RefSeq" id="WP_062384416.1">
    <property type="nucleotide sequence ID" value="NZ_CP014544.1"/>
</dbReference>
<dbReference type="GO" id="GO:0003677">
    <property type="term" value="F:DNA binding"/>
    <property type="evidence" value="ECO:0007669"/>
    <property type="project" value="UniProtKB-KW"/>
</dbReference>
<gene>
    <name evidence="6" type="ORF">AZF00_17445</name>
</gene>
<dbReference type="InterPro" id="IPR036388">
    <property type="entry name" value="WH-like_DNA-bd_sf"/>
</dbReference>